<keyword evidence="7" id="KW-0239">DNA-directed DNA polymerase</keyword>
<comment type="similarity">
    <text evidence="2">Belongs to the DNA polymerase delta/II small subunit family.</text>
</comment>
<keyword evidence="13" id="KW-1185">Reference proteome</keyword>
<dbReference type="EC" id="2.7.7.7" evidence="3"/>
<proteinExistence type="inferred from homology"/>
<evidence type="ECO:0000256" key="6">
    <source>
        <dbReference type="ARBA" id="ARBA00022705"/>
    </source>
</evidence>
<dbReference type="GO" id="GO:0003677">
    <property type="term" value="F:DNA binding"/>
    <property type="evidence" value="ECO:0007669"/>
    <property type="project" value="InterPro"/>
</dbReference>
<dbReference type="OrthoDB" id="3763at2759"/>
<organism evidence="12 13">
    <name type="scientific">Neolecta irregularis (strain DAH-3)</name>
    <dbReference type="NCBI Taxonomy" id="1198029"/>
    <lineage>
        <taxon>Eukaryota</taxon>
        <taxon>Fungi</taxon>
        <taxon>Dikarya</taxon>
        <taxon>Ascomycota</taxon>
        <taxon>Taphrinomycotina</taxon>
        <taxon>Neolectales</taxon>
        <taxon>Neolectaceae</taxon>
        <taxon>Neolecta</taxon>
    </lineage>
</organism>
<evidence type="ECO:0000313" key="13">
    <source>
        <dbReference type="Proteomes" id="UP000186594"/>
    </source>
</evidence>
<dbReference type="FunFam" id="3.60.21.50:FF:000002">
    <property type="entry name" value="DNA polymerase delta small subunit"/>
    <property type="match status" value="1"/>
</dbReference>
<dbReference type="PANTHER" id="PTHR10416">
    <property type="entry name" value="DNA POLYMERASE DELTA SUBUNIT 2"/>
    <property type="match status" value="1"/>
</dbReference>
<feature type="domain" description="DNA polymerase delta subunit OB-fold" evidence="11">
    <location>
        <begin position="56"/>
        <end position="191"/>
    </location>
</feature>
<keyword evidence="4" id="KW-0808">Transferase</keyword>
<evidence type="ECO:0000256" key="4">
    <source>
        <dbReference type="ARBA" id="ARBA00022679"/>
    </source>
</evidence>
<dbReference type="InterPro" id="IPR007185">
    <property type="entry name" value="DNA_pol_a/d/e_bsu"/>
</dbReference>
<dbReference type="GO" id="GO:1902983">
    <property type="term" value="P:DNA strand elongation involved in mitotic DNA replication"/>
    <property type="evidence" value="ECO:0007669"/>
    <property type="project" value="EnsemblFungi"/>
</dbReference>
<evidence type="ECO:0000256" key="9">
    <source>
        <dbReference type="ARBA" id="ARBA00049244"/>
    </source>
</evidence>
<evidence type="ECO:0000259" key="11">
    <source>
        <dbReference type="Pfam" id="PF18018"/>
    </source>
</evidence>
<dbReference type="InterPro" id="IPR041863">
    <property type="entry name" value="PolD2_C"/>
</dbReference>
<dbReference type="EMBL" id="LXFE01000586">
    <property type="protein sequence ID" value="OLL24899.1"/>
    <property type="molecule type" value="Genomic_DNA"/>
</dbReference>
<dbReference type="InterPro" id="IPR040663">
    <property type="entry name" value="DNA_pol_D_N"/>
</dbReference>
<dbReference type="Gene3D" id="3.60.21.50">
    <property type="match status" value="1"/>
</dbReference>
<evidence type="ECO:0000256" key="5">
    <source>
        <dbReference type="ARBA" id="ARBA00022695"/>
    </source>
</evidence>
<evidence type="ECO:0000256" key="7">
    <source>
        <dbReference type="ARBA" id="ARBA00022932"/>
    </source>
</evidence>
<evidence type="ECO:0000313" key="12">
    <source>
        <dbReference type="EMBL" id="OLL24899.1"/>
    </source>
</evidence>
<comment type="subcellular location">
    <subcellularLocation>
        <location evidence="1">Nucleus</location>
    </subcellularLocation>
</comment>
<reference evidence="12 13" key="1">
    <citation type="submission" date="2016-04" db="EMBL/GenBank/DDBJ databases">
        <title>Evolutionary innovation and constraint leading to complex multicellularity in the Ascomycota.</title>
        <authorList>
            <person name="Cisse O."/>
            <person name="Nguyen A."/>
            <person name="Hewitt D.A."/>
            <person name="Jedd G."/>
            <person name="Stajich J.E."/>
        </authorList>
    </citation>
    <scope>NUCLEOTIDE SEQUENCE [LARGE SCALE GENOMIC DNA]</scope>
    <source>
        <strain evidence="12 13">DAH-3</strain>
    </source>
</reference>
<feature type="domain" description="DNA polymerase alpha/delta/epsilon subunit B" evidence="10">
    <location>
        <begin position="213"/>
        <end position="431"/>
    </location>
</feature>
<protein>
    <recommendedName>
        <fullName evidence="3">DNA-directed DNA polymerase</fullName>
        <ecNumber evidence="3">2.7.7.7</ecNumber>
    </recommendedName>
</protein>
<comment type="caution">
    <text evidence="12">The sequence shown here is derived from an EMBL/GenBank/DDBJ whole genome shotgun (WGS) entry which is preliminary data.</text>
</comment>
<dbReference type="FunFam" id="2.40.50.430:FF:000002">
    <property type="entry name" value="DNA polymerase delta subunit"/>
    <property type="match status" value="1"/>
</dbReference>
<sequence>MASSTILFSDSPENNLLRPPGYDHSARNYIRDSVSYSPLPALRDSLILKERNYRQQYANIYFLRLANLKPIIEERAKNEWGGIEVDGHKASFVERVLDVKQGELCWIIGTVYMDMPLKPNILEDISKDHWVAAPVPRAKYTSKQDLVMLEDESGRVTFSGLRISQEKLVTGCVIGVLGTETPDGEFDVVDICYPEMPPQKKRDVMDDSTSRYVVLASGLHMSGEIHESMNTCLLLEYLTGELCGANDADLSSRIVRLILAGNSLADQRPVHDENSVKQRKKYGYDASLYNSRPTESLDSFLSDLCPHLNVDMMPGPSDPANVTLPQQPVHTAMFPTAKAFLGSSFQSVTNPYWCEIEDVIFLGTSGQTIDDVYKYVEGEDKLTMMEMSLRWRHYAPTAPDTLWCYPFQDQDPFLLENTPHVYFLGNQEKFETRLVEGHDGQRTRLIAVPKFSETGTVVLLNLSTLGCEPLTFSLPKRTFP</sequence>
<evidence type="ECO:0000256" key="1">
    <source>
        <dbReference type="ARBA" id="ARBA00004123"/>
    </source>
</evidence>
<dbReference type="Pfam" id="PF04042">
    <property type="entry name" value="DNA_pol_E_B"/>
    <property type="match status" value="1"/>
</dbReference>
<dbReference type="GO" id="GO:0003887">
    <property type="term" value="F:DNA-directed DNA polymerase activity"/>
    <property type="evidence" value="ECO:0007669"/>
    <property type="project" value="UniProtKB-KW"/>
</dbReference>
<keyword evidence="5" id="KW-0548">Nucleotidyltransferase</keyword>
<dbReference type="AlphaFoldDB" id="A0A1U7LQJ1"/>
<dbReference type="Pfam" id="PF18018">
    <property type="entry name" value="DNA_pol_D_N"/>
    <property type="match status" value="1"/>
</dbReference>
<evidence type="ECO:0000256" key="2">
    <source>
        <dbReference type="ARBA" id="ARBA00006035"/>
    </source>
</evidence>
<dbReference type="GO" id="GO:1904161">
    <property type="term" value="P:DNA synthesis involved in UV-damage excision repair"/>
    <property type="evidence" value="ECO:0007669"/>
    <property type="project" value="EnsemblFungi"/>
</dbReference>
<dbReference type="GO" id="GO:0006273">
    <property type="term" value="P:lagging strand elongation"/>
    <property type="evidence" value="ECO:0007669"/>
    <property type="project" value="UniProtKB-ARBA"/>
</dbReference>
<name>A0A1U7LQJ1_NEOID</name>
<accession>A0A1U7LQJ1</accession>
<dbReference type="Proteomes" id="UP000186594">
    <property type="component" value="Unassembled WGS sequence"/>
</dbReference>
<gene>
    <name evidence="12" type="ORF">NEOLI_001493</name>
</gene>
<keyword evidence="8" id="KW-0539">Nucleus</keyword>
<dbReference type="CDD" id="cd07387">
    <property type="entry name" value="MPP_PolD2_C"/>
    <property type="match status" value="1"/>
</dbReference>
<dbReference type="GO" id="GO:0043625">
    <property type="term" value="C:delta DNA polymerase complex"/>
    <property type="evidence" value="ECO:0007669"/>
    <property type="project" value="EnsemblFungi"/>
</dbReference>
<keyword evidence="6" id="KW-0235">DNA replication</keyword>
<evidence type="ECO:0000259" key="10">
    <source>
        <dbReference type="Pfam" id="PF04042"/>
    </source>
</evidence>
<dbReference type="OMA" id="HCILIGT"/>
<dbReference type="PANTHER" id="PTHR10416:SF0">
    <property type="entry name" value="DNA POLYMERASE DELTA SUBUNIT 2"/>
    <property type="match status" value="1"/>
</dbReference>
<evidence type="ECO:0000256" key="3">
    <source>
        <dbReference type="ARBA" id="ARBA00012417"/>
    </source>
</evidence>
<dbReference type="Gene3D" id="2.40.50.430">
    <property type="match status" value="1"/>
</dbReference>
<comment type="catalytic activity">
    <reaction evidence="9">
        <text>DNA(n) + a 2'-deoxyribonucleoside 5'-triphosphate = DNA(n+1) + diphosphate</text>
        <dbReference type="Rhea" id="RHEA:22508"/>
        <dbReference type="Rhea" id="RHEA-COMP:17339"/>
        <dbReference type="Rhea" id="RHEA-COMP:17340"/>
        <dbReference type="ChEBI" id="CHEBI:33019"/>
        <dbReference type="ChEBI" id="CHEBI:61560"/>
        <dbReference type="ChEBI" id="CHEBI:173112"/>
        <dbReference type="EC" id="2.7.7.7"/>
    </reaction>
</comment>
<dbReference type="InterPro" id="IPR024826">
    <property type="entry name" value="DNA_pol_delta/II_ssu"/>
</dbReference>
<evidence type="ECO:0000256" key="8">
    <source>
        <dbReference type="ARBA" id="ARBA00023242"/>
    </source>
</evidence>
<dbReference type="STRING" id="1198029.A0A1U7LQJ1"/>